<evidence type="ECO:0000313" key="3">
    <source>
        <dbReference type="Proteomes" id="UP000078387"/>
    </source>
</evidence>
<dbReference type="VEuPathDB" id="AmoebaDB:EHI7A_148360"/>
<dbReference type="EMBL" id="BDEQ01000001">
    <property type="protein sequence ID" value="GAT95096.1"/>
    <property type="molecule type" value="Genomic_DNA"/>
</dbReference>
<dbReference type="ESTHER" id="enthi-q51a37">
    <property type="family name" value="PC-sterol_acyltransferase"/>
</dbReference>
<dbReference type="OMA" id="LHCLYGD"/>
<dbReference type="Gene3D" id="3.40.50.1820">
    <property type="entry name" value="alpha/beta hydrolase"/>
    <property type="match status" value="1"/>
</dbReference>
<accession>A0A5K1UNP4</accession>
<dbReference type="VEuPathDB" id="AmoebaDB:EHI8A_157170"/>
<dbReference type="PANTHER" id="PTHR11440">
    <property type="entry name" value="LECITHIN-CHOLESTEROL ACYLTRANSFERASE-RELATED"/>
    <property type="match status" value="1"/>
</dbReference>
<dbReference type="GO" id="GO:0008374">
    <property type="term" value="F:O-acyltransferase activity"/>
    <property type="evidence" value="ECO:0007669"/>
    <property type="project" value="InterPro"/>
</dbReference>
<evidence type="ECO:0000313" key="2">
    <source>
        <dbReference type="EMBL" id="GAT95096.1"/>
    </source>
</evidence>
<dbReference type="InterPro" id="IPR003386">
    <property type="entry name" value="LACT/PDAT_acylTrfase"/>
</dbReference>
<dbReference type="AlphaFoldDB" id="A0A5K1UNP4"/>
<feature type="chain" id="PRO_5023889251" evidence="1">
    <location>
        <begin position="16"/>
        <end position="406"/>
    </location>
</feature>
<dbReference type="SUPFAM" id="SSF53474">
    <property type="entry name" value="alpha/beta-Hydrolases"/>
    <property type="match status" value="1"/>
</dbReference>
<keyword evidence="1" id="KW-0732">Signal</keyword>
<feature type="signal peptide" evidence="1">
    <location>
        <begin position="1"/>
        <end position="15"/>
    </location>
</feature>
<dbReference type="VEuPathDB" id="AmoebaDB:KM1_150170"/>
<dbReference type="GO" id="GO:0006629">
    <property type="term" value="P:lipid metabolic process"/>
    <property type="evidence" value="ECO:0007669"/>
    <property type="project" value="InterPro"/>
</dbReference>
<reference evidence="2 3" key="1">
    <citation type="submission" date="2016-05" db="EMBL/GenBank/DDBJ databases">
        <title>First whole genome sequencing of Entamoeba histolytica HM1:IMSS-clone-6.</title>
        <authorList>
            <person name="Mukherjee Avik.K."/>
            <person name="Izumyama S."/>
            <person name="Nakada-Tsukui K."/>
            <person name="Nozaki T."/>
        </authorList>
    </citation>
    <scope>NUCLEOTIDE SEQUENCE [LARGE SCALE GENOMIC DNA]</scope>
    <source>
        <strain evidence="2 3">HM1:IMSS clone 6</strain>
    </source>
</reference>
<keyword evidence="2" id="KW-0808">Transferase</keyword>
<proteinExistence type="predicted"/>
<keyword evidence="2" id="KW-0012">Acyltransferase</keyword>
<comment type="caution">
    <text evidence="2">The sequence shown here is derived from an EMBL/GenBank/DDBJ whole genome shotgun (WGS) entry which is preliminary data.</text>
</comment>
<evidence type="ECO:0000256" key="1">
    <source>
        <dbReference type="SAM" id="SignalP"/>
    </source>
</evidence>
<protein>
    <submittedName>
        <fullName evidence="2">Lecithin cholesterol acyltransferase domain-contain</fullName>
    </submittedName>
</protein>
<name>A0A5K1UNP4_ENTHI</name>
<organism evidence="2 3">
    <name type="scientific">Entamoeba histolytica</name>
    <dbReference type="NCBI Taxonomy" id="5759"/>
    <lineage>
        <taxon>Eukaryota</taxon>
        <taxon>Amoebozoa</taxon>
        <taxon>Evosea</taxon>
        <taxon>Archamoebae</taxon>
        <taxon>Mastigamoebida</taxon>
        <taxon>Entamoebidae</taxon>
        <taxon>Entamoeba</taxon>
    </lineage>
</organism>
<dbReference type="Pfam" id="PF02450">
    <property type="entry name" value="LCAT"/>
    <property type="match status" value="1"/>
</dbReference>
<dbReference type="VEuPathDB" id="AmoebaDB:EHI5A_117900"/>
<gene>
    <name evidence="2" type="ORF">CL6EHI_084690</name>
</gene>
<dbReference type="InterPro" id="IPR029058">
    <property type="entry name" value="AB_hydrolase_fold"/>
</dbReference>
<dbReference type="Proteomes" id="UP000078387">
    <property type="component" value="Unassembled WGS sequence"/>
</dbReference>
<dbReference type="VEuPathDB" id="AmoebaDB:EHI_084690"/>
<sequence>MLVIVLLYIICSIQAQSCEKRKPILILSGILASQLMIDADIDTSIELPPQCPHKVKGQIWINRKDLIPFNNSACFIEYMKTYWNSSTSKMENIPGANIYYPNFPSTKGIFALAPDNQKLLQSKTKVFAAMIHDLKAAGWKDGVDLVSPGYDWRYADRSNNNWIEKTTQLIQQLVNNNGYKVIIVTHSFGGLAVLDLISSMSKKFCDQYIDKIITLNAPFIGSTKTLRTFLTGEDLGLKLDPLLLRPLARSWESDYQLMPNQKYWKNDNVVQVGNKKYSANNINAIIDLVEEVKEFGNIIYNSSINRFPLEYVPNNVTLHCLYSHGIETIVGIKYDSLDHDFQDVSYVYGDGDGVVDLQSLEWCKLPGFAKVVKDLGKGEHGTVISNTEVFDYIKNEACATESKIKV</sequence>